<reference evidence="9" key="1">
    <citation type="journal article" date="2023" name="Mol. Biol. Evol.">
        <title>Third-Generation Sequencing Reveals the Adaptive Role of the Epigenome in Three Deep-Sea Polychaetes.</title>
        <authorList>
            <person name="Perez M."/>
            <person name="Aroh O."/>
            <person name="Sun Y."/>
            <person name="Lan Y."/>
            <person name="Juniper S.K."/>
            <person name="Young C.R."/>
            <person name="Angers B."/>
            <person name="Qian P.Y."/>
        </authorList>
    </citation>
    <scope>NUCLEOTIDE SEQUENCE</scope>
    <source>
        <strain evidence="9">R07B-5</strain>
    </source>
</reference>
<dbReference type="Gene3D" id="1.20.1530.20">
    <property type="match status" value="1"/>
</dbReference>
<evidence type="ECO:0000313" key="9">
    <source>
        <dbReference type="EMBL" id="KAK2180167.1"/>
    </source>
</evidence>
<feature type="compositionally biased region" description="Basic and acidic residues" evidence="6">
    <location>
        <begin position="1"/>
        <end position="17"/>
    </location>
</feature>
<dbReference type="InterPro" id="IPR038770">
    <property type="entry name" value="Na+/solute_symporter_sf"/>
</dbReference>
<comment type="similarity">
    <text evidence="2">Belongs to the monovalent cation:proton antiporter 1 (CPA1) transporter (TC 2.A.36) family.</text>
</comment>
<comment type="caution">
    <text evidence="9">The sequence shown here is derived from an EMBL/GenBank/DDBJ whole genome shotgun (WGS) entry which is preliminary data.</text>
</comment>
<dbReference type="Pfam" id="PF00999">
    <property type="entry name" value="Na_H_Exchanger"/>
    <property type="match status" value="1"/>
</dbReference>
<evidence type="ECO:0000256" key="2">
    <source>
        <dbReference type="ARBA" id="ARBA00007367"/>
    </source>
</evidence>
<gene>
    <name evidence="9" type="ORF">NP493_454g01020</name>
</gene>
<dbReference type="InterPro" id="IPR006153">
    <property type="entry name" value="Cation/H_exchanger_TM"/>
</dbReference>
<dbReference type="EMBL" id="JAODUO010000455">
    <property type="protein sequence ID" value="KAK2180167.1"/>
    <property type="molecule type" value="Genomic_DNA"/>
</dbReference>
<feature type="transmembrane region" description="Helical" evidence="7">
    <location>
        <begin position="585"/>
        <end position="610"/>
    </location>
</feature>
<keyword evidence="10" id="KW-1185">Reference proteome</keyword>
<dbReference type="GO" id="GO:1902600">
    <property type="term" value="P:proton transmembrane transport"/>
    <property type="evidence" value="ECO:0007669"/>
    <property type="project" value="InterPro"/>
</dbReference>
<evidence type="ECO:0000256" key="7">
    <source>
        <dbReference type="SAM" id="Phobius"/>
    </source>
</evidence>
<sequence>MSRRSSDTSADDDRSRGESMGLSLEYDDISLDLISDSARETERRILAMIPDLDADPKSSSPLGESTAEDVEAAGVLATDLEAPPWRRLDELDQLLPHEMITDLGRRSACDYDVLSAPRQGDVFVARRPHVPQSPAAVEPERTRSCAQSLRACFTTAHNPLPGNPTCGQRLIYALRCPPHGRVGRVITLAIGVALTWGSIWSISGGEALPGGNLFALFCLTLGGYVAGMVAQAVSLPPILGMLTVGCLLGNVDVINIAKDIDHEWSRALRNVALCVVLLRAGLGLDTKALTAGLSFKIVRLALLPATCEASAVAVAAHFLLAFPWTWGFLLGCILSSSAPAVVVPGMLKLQTDGFGSAKSVPTLLLASAAVEPVLSRTAFALLLAHVSLRPAETLAMTLLRNTAEAAGYAAVAALCGICLWYFPERHQRYAGLLRCLLLLCCGLVAVFKGRAFDCRGSGPIVACVIVASVAAVRWRKYAWNDHSALASEVTATAWTLCEPLLFALLGSHVDVGLLAGYTLGPGMMIVFIGLVVRMVASFTSMLCTELSCKERFFVALAWLPKATLQITTATAALSLTTADNGQRELALQVAAVALLSGVVAGPVGAALLAVSGPRLLTKSKPLKKDCSSGQFTRTSWYDQMSTSTSVRTADRVEITTERETVT</sequence>
<dbReference type="PANTHER" id="PTHR31102">
    <property type="match status" value="1"/>
</dbReference>
<feature type="transmembrane region" description="Helical" evidence="7">
    <location>
        <begin position="359"/>
        <end position="385"/>
    </location>
</feature>
<dbReference type="PANTHER" id="PTHR31102:SF1">
    <property type="entry name" value="CATION_H+ EXCHANGER DOMAIN-CONTAINING PROTEIN"/>
    <property type="match status" value="1"/>
</dbReference>
<evidence type="ECO:0000259" key="8">
    <source>
        <dbReference type="Pfam" id="PF00999"/>
    </source>
</evidence>
<dbReference type="Proteomes" id="UP001209878">
    <property type="component" value="Unassembled WGS sequence"/>
</dbReference>
<evidence type="ECO:0000256" key="4">
    <source>
        <dbReference type="ARBA" id="ARBA00022989"/>
    </source>
</evidence>
<evidence type="ECO:0000256" key="6">
    <source>
        <dbReference type="SAM" id="MobiDB-lite"/>
    </source>
</evidence>
<evidence type="ECO:0000256" key="3">
    <source>
        <dbReference type="ARBA" id="ARBA00022692"/>
    </source>
</evidence>
<keyword evidence="4 7" id="KW-1133">Transmembrane helix</keyword>
<feature type="transmembrane region" description="Helical" evidence="7">
    <location>
        <begin position="182"/>
        <end position="202"/>
    </location>
</feature>
<proteinExistence type="inferred from homology"/>
<feature type="transmembrane region" description="Helical" evidence="7">
    <location>
        <begin position="326"/>
        <end position="347"/>
    </location>
</feature>
<dbReference type="GO" id="GO:0015297">
    <property type="term" value="F:antiporter activity"/>
    <property type="evidence" value="ECO:0007669"/>
    <property type="project" value="InterPro"/>
</dbReference>
<feature type="transmembrane region" description="Helical" evidence="7">
    <location>
        <begin position="511"/>
        <end position="532"/>
    </location>
</feature>
<feature type="transmembrane region" description="Helical" evidence="7">
    <location>
        <begin position="297"/>
        <end position="320"/>
    </location>
</feature>
<name>A0AAD9KZI0_RIDPI</name>
<feature type="transmembrane region" description="Helical" evidence="7">
    <location>
        <begin position="552"/>
        <end position="573"/>
    </location>
</feature>
<feature type="transmembrane region" description="Helical" evidence="7">
    <location>
        <begin position="214"/>
        <end position="233"/>
    </location>
</feature>
<evidence type="ECO:0000256" key="1">
    <source>
        <dbReference type="ARBA" id="ARBA00004141"/>
    </source>
</evidence>
<dbReference type="InterPro" id="IPR051843">
    <property type="entry name" value="CPA1_transporter"/>
</dbReference>
<feature type="region of interest" description="Disordered" evidence="6">
    <location>
        <begin position="1"/>
        <end position="21"/>
    </location>
</feature>
<accession>A0AAD9KZI0</accession>
<comment type="subcellular location">
    <subcellularLocation>
        <location evidence="1">Membrane</location>
        <topology evidence="1">Multi-pass membrane protein</topology>
    </subcellularLocation>
</comment>
<dbReference type="GO" id="GO:0016020">
    <property type="term" value="C:membrane"/>
    <property type="evidence" value="ECO:0007669"/>
    <property type="project" value="UniProtKB-SubCell"/>
</dbReference>
<feature type="transmembrane region" description="Helical" evidence="7">
    <location>
        <begin position="405"/>
        <end position="422"/>
    </location>
</feature>
<evidence type="ECO:0000313" key="10">
    <source>
        <dbReference type="Proteomes" id="UP001209878"/>
    </source>
</evidence>
<feature type="transmembrane region" description="Helical" evidence="7">
    <location>
        <begin position="429"/>
        <end position="450"/>
    </location>
</feature>
<keyword evidence="3 7" id="KW-0812">Transmembrane</keyword>
<dbReference type="AlphaFoldDB" id="A0AAD9KZI0"/>
<keyword evidence="5 7" id="KW-0472">Membrane</keyword>
<feature type="domain" description="Cation/H+ exchanger transmembrane" evidence="8">
    <location>
        <begin position="226"/>
        <end position="608"/>
    </location>
</feature>
<organism evidence="9 10">
    <name type="scientific">Ridgeia piscesae</name>
    <name type="common">Tubeworm</name>
    <dbReference type="NCBI Taxonomy" id="27915"/>
    <lineage>
        <taxon>Eukaryota</taxon>
        <taxon>Metazoa</taxon>
        <taxon>Spiralia</taxon>
        <taxon>Lophotrochozoa</taxon>
        <taxon>Annelida</taxon>
        <taxon>Polychaeta</taxon>
        <taxon>Sedentaria</taxon>
        <taxon>Canalipalpata</taxon>
        <taxon>Sabellida</taxon>
        <taxon>Siboglinidae</taxon>
        <taxon>Ridgeia</taxon>
    </lineage>
</organism>
<protein>
    <recommendedName>
        <fullName evidence="8">Cation/H+ exchanger transmembrane domain-containing protein</fullName>
    </recommendedName>
</protein>
<evidence type="ECO:0000256" key="5">
    <source>
        <dbReference type="ARBA" id="ARBA00023136"/>
    </source>
</evidence>